<dbReference type="InterPro" id="IPR001451">
    <property type="entry name" value="Hexapep"/>
</dbReference>
<dbReference type="Gene3D" id="2.160.10.10">
    <property type="entry name" value="Hexapeptide repeat proteins"/>
    <property type="match status" value="1"/>
</dbReference>
<dbReference type="AlphaFoldDB" id="A0A1X7INI9"/>
<dbReference type="GO" id="GO:0005829">
    <property type="term" value="C:cytosol"/>
    <property type="evidence" value="ECO:0007669"/>
    <property type="project" value="TreeGrafter"/>
</dbReference>
<dbReference type="EMBL" id="FXAR01000002">
    <property type="protein sequence ID" value="SMG16605.1"/>
    <property type="molecule type" value="Genomic_DNA"/>
</dbReference>
<dbReference type="GO" id="GO:0016407">
    <property type="term" value="F:acetyltransferase activity"/>
    <property type="evidence" value="ECO:0007669"/>
    <property type="project" value="InterPro"/>
</dbReference>
<dbReference type="Pfam" id="PF12464">
    <property type="entry name" value="Mac"/>
    <property type="match status" value="1"/>
</dbReference>
<proteinExistence type="inferred from homology"/>
<accession>A0A1X7INI9</accession>
<evidence type="ECO:0000259" key="3">
    <source>
        <dbReference type="Pfam" id="PF12464"/>
    </source>
</evidence>
<dbReference type="SUPFAM" id="SSF51161">
    <property type="entry name" value="Trimeric LpxA-like enzymes"/>
    <property type="match status" value="1"/>
</dbReference>
<dbReference type="InterPro" id="IPR024688">
    <property type="entry name" value="Mac_dom"/>
</dbReference>
<dbReference type="GO" id="GO:0008374">
    <property type="term" value="F:O-acyltransferase activity"/>
    <property type="evidence" value="ECO:0007669"/>
    <property type="project" value="TreeGrafter"/>
</dbReference>
<keyword evidence="2 4" id="KW-0808">Transferase</keyword>
<sequence length="211" mass="22689">MSFDPRTYSTLAGLRAGRWYLPASEEVAARHGEVARLLKEFNALGNTEPARAEGLLRKIMPDSPHVPETFAPLFLEYGHLSFGEGCFLNVNTVLLDVADISFGARTLVGPGCQFITVGHPLHDVEMRRGGWEQARPITVGEDCWFGAGVIVMPGVRIGDRCVIGAGALVTKDIPDDSLALGSPARVVRTLTDGELERSQLSDGVPVAGQHV</sequence>
<comment type="similarity">
    <text evidence="1">Belongs to the transferase hexapeptide repeat family.</text>
</comment>
<evidence type="ECO:0000256" key="2">
    <source>
        <dbReference type="ARBA" id="ARBA00022679"/>
    </source>
</evidence>
<evidence type="ECO:0000256" key="1">
    <source>
        <dbReference type="ARBA" id="ARBA00007274"/>
    </source>
</evidence>
<dbReference type="PANTHER" id="PTHR23416:SF23">
    <property type="entry name" value="ACETYLTRANSFERASE C18B11.09C-RELATED"/>
    <property type="match status" value="1"/>
</dbReference>
<protein>
    <submittedName>
        <fullName evidence="4">Maltose O-acetyltransferase</fullName>
    </submittedName>
</protein>
<reference evidence="5" key="1">
    <citation type="submission" date="2017-04" db="EMBL/GenBank/DDBJ databases">
        <authorList>
            <person name="Varghese N."/>
            <person name="Submissions S."/>
        </authorList>
    </citation>
    <scope>NUCLEOTIDE SEQUENCE [LARGE SCALE GENOMIC DNA]</scope>
    <source>
        <strain evidence="5">VDS</strain>
    </source>
</reference>
<dbReference type="InterPro" id="IPR051159">
    <property type="entry name" value="Hexapeptide_acetyltransf"/>
</dbReference>
<dbReference type="PANTHER" id="PTHR23416">
    <property type="entry name" value="SIALIC ACID SYNTHASE-RELATED"/>
    <property type="match status" value="1"/>
</dbReference>
<dbReference type="RefSeq" id="WP_143337508.1">
    <property type="nucleotide sequence ID" value="NZ_FXAR01000002.1"/>
</dbReference>
<keyword evidence="5" id="KW-1185">Reference proteome</keyword>
<gene>
    <name evidence="4" type="ORF">SAMN06295981_0825</name>
</gene>
<dbReference type="InterPro" id="IPR011004">
    <property type="entry name" value="Trimer_LpxA-like_sf"/>
</dbReference>
<dbReference type="Pfam" id="PF00132">
    <property type="entry name" value="Hexapep"/>
    <property type="match status" value="1"/>
</dbReference>
<dbReference type="CDD" id="cd03357">
    <property type="entry name" value="LbH_MAT_GAT"/>
    <property type="match status" value="1"/>
</dbReference>
<evidence type="ECO:0000313" key="5">
    <source>
        <dbReference type="Proteomes" id="UP000193309"/>
    </source>
</evidence>
<dbReference type="STRING" id="1610489.SAMN06295981_0825"/>
<organism evidence="4 5">
    <name type="scientific">Corynebacterium pollutisoli</name>
    <dbReference type="NCBI Taxonomy" id="1610489"/>
    <lineage>
        <taxon>Bacteria</taxon>
        <taxon>Bacillati</taxon>
        <taxon>Actinomycetota</taxon>
        <taxon>Actinomycetes</taxon>
        <taxon>Mycobacteriales</taxon>
        <taxon>Corynebacteriaceae</taxon>
        <taxon>Corynebacterium</taxon>
    </lineage>
</organism>
<dbReference type="Proteomes" id="UP000193309">
    <property type="component" value="Unassembled WGS sequence"/>
</dbReference>
<evidence type="ECO:0000313" key="4">
    <source>
        <dbReference type="EMBL" id="SMG16605.1"/>
    </source>
</evidence>
<feature type="domain" description="Maltose/galactoside acetyltransferase" evidence="3">
    <location>
        <begin position="16"/>
        <end position="60"/>
    </location>
</feature>
<dbReference type="OrthoDB" id="2643438at2"/>
<name>A0A1X7INI9_9CORY</name>